<dbReference type="EMBL" id="JAEHFQ010000013">
    <property type="protein sequence ID" value="MBM0635551.1"/>
    <property type="molecule type" value="Genomic_DNA"/>
</dbReference>
<comment type="caution">
    <text evidence="3">The sequence shown here is derived from an EMBL/GenBank/DDBJ whole genome shotgun (WGS) entry which is preliminary data.</text>
</comment>
<evidence type="ECO:0000313" key="4">
    <source>
        <dbReference type="Proteomes" id="UP000650605"/>
    </source>
</evidence>
<evidence type="ECO:0000256" key="1">
    <source>
        <dbReference type="SAM" id="MobiDB-lite"/>
    </source>
</evidence>
<feature type="domain" description="Gp5/Type VI secretion system Vgr protein OB-fold" evidence="2">
    <location>
        <begin position="290"/>
        <end position="353"/>
    </location>
</feature>
<evidence type="ECO:0000313" key="3">
    <source>
        <dbReference type="EMBL" id="MBM0635551.1"/>
    </source>
</evidence>
<evidence type="ECO:0000259" key="2">
    <source>
        <dbReference type="Pfam" id="PF04717"/>
    </source>
</evidence>
<accession>A0A8I1IU35</accession>
<proteinExistence type="predicted"/>
<organism evidence="3 4">
    <name type="scientific">Paenibacillus polymyxa</name>
    <name type="common">Bacillus polymyxa</name>
    <dbReference type="NCBI Taxonomy" id="1406"/>
    <lineage>
        <taxon>Bacteria</taxon>
        <taxon>Bacillati</taxon>
        <taxon>Bacillota</taxon>
        <taxon>Bacilli</taxon>
        <taxon>Bacillales</taxon>
        <taxon>Paenibacillaceae</taxon>
        <taxon>Paenibacillus</taxon>
    </lineage>
</organism>
<protein>
    <recommendedName>
        <fullName evidence="2">Gp5/Type VI secretion system Vgr protein OB-fold domain-containing protein</fullName>
    </recommendedName>
</protein>
<dbReference type="Proteomes" id="UP000650605">
    <property type="component" value="Unassembled WGS sequence"/>
</dbReference>
<dbReference type="InterPro" id="IPR006531">
    <property type="entry name" value="Gp5/Vgr_OB"/>
</dbReference>
<name>A0A8I1IU35_PAEPO</name>
<gene>
    <name evidence="3" type="ORF">JDW19_20790</name>
</gene>
<reference evidence="3" key="1">
    <citation type="submission" date="2020-12" db="EMBL/GenBank/DDBJ databases">
        <title>Paenibacillus polymyxa LMG 27872: a double-edged sword.</title>
        <authorList>
            <person name="Langendries S."/>
            <person name="Garcia Mendez S."/>
            <person name="Beirinckx S."/>
            <person name="Viaene T."/>
            <person name="Baeyen S."/>
            <person name="Goeminne G."/>
            <person name="Willems A."/>
            <person name="Debode J."/>
            <person name="Goormachtig S."/>
        </authorList>
    </citation>
    <scope>NUCLEOTIDE SEQUENCE</scope>
    <source>
        <strain evidence="3">LMG 27872</strain>
    </source>
</reference>
<feature type="region of interest" description="Disordered" evidence="1">
    <location>
        <begin position="356"/>
        <end position="376"/>
    </location>
</feature>
<sequence length="471" mass="53262">MSLGYDQIHIHPYEQMDLEELTLTKKVNEHTRLYFTGVIPEDLQDSYVETTEKNTIIEVSQQDESGASKPLFSGIALSVEVKVVRGVYYLEVEAISHTYRMDMKQRTRSFQYTKMTIPQMLEHIGKDYEGLDVIDGATGGEAIGRLAIQYQETDWAFLRRIASRYHTSLMPVARFDSPKFYFGIEDSPAQAILDHTRYTVRKQLLPFRYFQENEQTKLSEHDFIFYEVETDEVLDLGAQLNFQGHNLYVMEAYTAMSQGLLRHQYVLGSYQGFRQKSYYQDKLAGASLSGVVLDVRQDQVRIHLDCDEQQDASKAHWFNYSTVYSGGGHTGWYVMPEKGDSVSLYFPGSREEDGVAGSAVRRADRKSTHNHFSNPQMKIWRTPHGKEIRLGPDELVVTAKDGAIYIKLDDKEGIHITSSKQVNISAGGNLSLSAGKTMSLSAGSQLRMDCNGSHIELSGSADMKGSEVKSN</sequence>
<dbReference type="Gene3D" id="3.55.50.10">
    <property type="entry name" value="Baseplate protein-like domains"/>
    <property type="match status" value="1"/>
</dbReference>
<dbReference type="RefSeq" id="WP_165149967.1">
    <property type="nucleotide sequence ID" value="NZ_JAEHFQ010000013.1"/>
</dbReference>
<dbReference type="SUPFAM" id="SSF69279">
    <property type="entry name" value="Phage tail proteins"/>
    <property type="match status" value="1"/>
</dbReference>
<dbReference type="AlphaFoldDB" id="A0A8I1IU35"/>
<dbReference type="Pfam" id="PF04717">
    <property type="entry name" value="Phage_base_V"/>
    <property type="match status" value="1"/>
</dbReference>